<keyword evidence="2" id="KW-1185">Reference proteome</keyword>
<name>A0A6H5HQG8_9HEMI</name>
<accession>A0A6H5HQG8</accession>
<evidence type="ECO:0000313" key="2">
    <source>
        <dbReference type="Proteomes" id="UP000479000"/>
    </source>
</evidence>
<protein>
    <submittedName>
        <fullName evidence="1">Uncharacterized protein</fullName>
    </submittedName>
</protein>
<gene>
    <name evidence="1" type="ORF">NTEN_LOCUS23008</name>
</gene>
<dbReference type="Proteomes" id="UP000479000">
    <property type="component" value="Unassembled WGS sequence"/>
</dbReference>
<dbReference type="EMBL" id="CADCXU010033925">
    <property type="protein sequence ID" value="CAB0019296.1"/>
    <property type="molecule type" value="Genomic_DNA"/>
</dbReference>
<reference evidence="1 2" key="1">
    <citation type="submission" date="2020-02" db="EMBL/GenBank/DDBJ databases">
        <authorList>
            <person name="Ferguson B K."/>
        </authorList>
    </citation>
    <scope>NUCLEOTIDE SEQUENCE [LARGE SCALE GENOMIC DNA]</scope>
</reference>
<evidence type="ECO:0000313" key="1">
    <source>
        <dbReference type="EMBL" id="CAB0019296.1"/>
    </source>
</evidence>
<sequence length="241" mass="27530">MTSSKSATNSVTTLTDRISLELENRFSSNNFEMEDVKSSPSMSDTITSIMVDHSEPSKIENLIGVEEPLISPRTLIGSANVQNKGALDWPDEAMTITECLQLQYHKSLRHHLILLYPRDVILVDLHINQTIGVIPFEKTMSPLVQESFFRVRIPNHTILLFSYLECNICYRYQLTVRFKLLPLVIPSPPLCERGYQKRQRRREDELVVLGFAPYQPTPASRALGYLLRFSHRPVLVSGQSQ</sequence>
<dbReference type="AlphaFoldDB" id="A0A6H5HQG8"/>
<organism evidence="1 2">
    <name type="scientific">Nesidiocoris tenuis</name>
    <dbReference type="NCBI Taxonomy" id="355587"/>
    <lineage>
        <taxon>Eukaryota</taxon>
        <taxon>Metazoa</taxon>
        <taxon>Ecdysozoa</taxon>
        <taxon>Arthropoda</taxon>
        <taxon>Hexapoda</taxon>
        <taxon>Insecta</taxon>
        <taxon>Pterygota</taxon>
        <taxon>Neoptera</taxon>
        <taxon>Paraneoptera</taxon>
        <taxon>Hemiptera</taxon>
        <taxon>Heteroptera</taxon>
        <taxon>Panheteroptera</taxon>
        <taxon>Cimicomorpha</taxon>
        <taxon>Miridae</taxon>
        <taxon>Dicyphina</taxon>
        <taxon>Nesidiocoris</taxon>
    </lineage>
</organism>
<dbReference type="OrthoDB" id="1291858at2759"/>
<proteinExistence type="predicted"/>